<dbReference type="PANTHER" id="PTHR43698">
    <property type="entry name" value="RIBD C-TERMINAL DOMAIN CONTAINING PROTEIN"/>
    <property type="match status" value="1"/>
</dbReference>
<reference evidence="3 4" key="1">
    <citation type="submission" date="2018-06" db="EMBL/GenBank/DDBJ databases">
        <authorList>
            <person name="Strepis N."/>
        </authorList>
    </citation>
    <scope>NUCLEOTIDE SEQUENCE [LARGE SCALE GENOMIC DNA]</scope>
    <source>
        <strain evidence="3">LUCI</strain>
    </source>
</reference>
<dbReference type="PANTHER" id="PTHR43698:SF1">
    <property type="entry name" value="BLL4564 PROTEIN"/>
    <property type="match status" value="1"/>
</dbReference>
<protein>
    <recommendedName>
        <fullName evidence="2">Cupin type-2 domain-containing protein</fullName>
    </recommendedName>
</protein>
<dbReference type="EMBL" id="UPPP01000094">
    <property type="protein sequence ID" value="VBB08609.1"/>
    <property type="molecule type" value="Genomic_DNA"/>
</dbReference>
<evidence type="ECO:0000256" key="1">
    <source>
        <dbReference type="SAM" id="SignalP"/>
    </source>
</evidence>
<dbReference type="SUPFAM" id="SSF51182">
    <property type="entry name" value="RmlC-like cupins"/>
    <property type="match status" value="1"/>
</dbReference>
<dbReference type="Pfam" id="PF07883">
    <property type="entry name" value="Cupin_2"/>
    <property type="match status" value="1"/>
</dbReference>
<dbReference type="OrthoDB" id="9802489at2"/>
<keyword evidence="1" id="KW-0732">Signal</keyword>
<evidence type="ECO:0000259" key="2">
    <source>
        <dbReference type="Pfam" id="PF07883"/>
    </source>
</evidence>
<feature type="chain" id="PRO_5019801365" description="Cupin type-2 domain-containing protein" evidence="1">
    <location>
        <begin position="26"/>
        <end position="164"/>
    </location>
</feature>
<dbReference type="InterPro" id="IPR047263">
    <property type="entry name" value="HNL-like_cupin"/>
</dbReference>
<feature type="signal peptide" evidence="1">
    <location>
        <begin position="1"/>
        <end position="25"/>
    </location>
</feature>
<gene>
    <name evidence="3" type="ORF">LUCI_3887</name>
</gene>
<sequence length="164" mass="17488">MRLLTAMVISASLLISTGITEKALAAEANNNLQTVITKAGSSPSVKGSSQYFTGNVRVDPLFTANDSAHFSGAYVTFEPGARTSWHAHPAGQRLIITSGVGWVQEWGGPIIEVRAGDVVWFPPGVKHWHGASPTTAMTHIAIAGVLNGKSVEWLEKVSDDQYSE</sequence>
<dbReference type="InterPro" id="IPR011051">
    <property type="entry name" value="RmlC_Cupin_sf"/>
</dbReference>
<dbReference type="Proteomes" id="UP000277811">
    <property type="component" value="Unassembled WGS sequence"/>
</dbReference>
<dbReference type="CDD" id="cd02233">
    <property type="entry name" value="cupin_HNL-like"/>
    <property type="match status" value="1"/>
</dbReference>
<dbReference type="Gene3D" id="2.60.120.10">
    <property type="entry name" value="Jelly Rolls"/>
    <property type="match status" value="1"/>
</dbReference>
<evidence type="ECO:0000313" key="3">
    <source>
        <dbReference type="EMBL" id="VBB08609.1"/>
    </source>
</evidence>
<feature type="domain" description="Cupin type-2" evidence="2">
    <location>
        <begin position="74"/>
        <end position="132"/>
    </location>
</feature>
<accession>A0A498RBI9</accession>
<name>A0A498RBI9_9FIRM</name>
<evidence type="ECO:0000313" key="4">
    <source>
        <dbReference type="Proteomes" id="UP000277811"/>
    </source>
</evidence>
<dbReference type="AlphaFoldDB" id="A0A498RBI9"/>
<proteinExistence type="predicted"/>
<keyword evidence="4" id="KW-1185">Reference proteome</keyword>
<dbReference type="InterPro" id="IPR014710">
    <property type="entry name" value="RmlC-like_jellyroll"/>
</dbReference>
<dbReference type="InterPro" id="IPR013096">
    <property type="entry name" value="Cupin_2"/>
</dbReference>
<organism evidence="3 4">
    <name type="scientific">Lucifera butyrica</name>
    <dbReference type="NCBI Taxonomy" id="1351585"/>
    <lineage>
        <taxon>Bacteria</taxon>
        <taxon>Bacillati</taxon>
        <taxon>Bacillota</taxon>
        <taxon>Negativicutes</taxon>
        <taxon>Veillonellales</taxon>
        <taxon>Veillonellaceae</taxon>
        <taxon>Lucifera</taxon>
    </lineage>
</organism>